<evidence type="ECO:0000313" key="6">
    <source>
        <dbReference type="Proteomes" id="UP001293593"/>
    </source>
</evidence>
<feature type="region of interest" description="Disordered" evidence="2">
    <location>
        <begin position="230"/>
        <end position="259"/>
    </location>
</feature>
<sequence length="821" mass="91594">MGCASSKVDDLPAVALCRQRCSFLDEAIHQRYALSAAHIAYINSLQSIGRSLHNFVHVEITTTSPPSSPELNLPPSKKVGSGVTATAKQVDSSSPSPPHHSHSNSGSHLQFHSDSDEDEDELGSLHHSGHSSPLHAHPDLPPINYIGHSDPPGLASFPGGSYTRMNFMKNKATPSVVFKQKPFSPETVYMGEASSSFPPPYSYPSVPPNSYPYDGYPTYGGGGNGYFASPPPYGSSSPPPPVASTSKPPPPPSPPRASTWDFLNFFDNDDRYYSHYTPSLDSKEVREEEGIPDLEDEDYLHEVVKEVHGDQKLVDGGAANHSKPAENDEVDRTEASLYQNRPSVSMENDGVEYEVRVVDKKVVDKDERSKERGGGAAFQARSGTRNAFEVVREIEAQFKRASESGAEIAKMLEAGKLPYNKKYGAYQGASSKMLHAVAPSLSMVASQPSTSRSAESTSAIDKAGPSNLAVDDDIMLRSRNLSSTLQKLYLWEKKLYNEVKAEEKMRVMHDKKCRKLKHMDERGSDFDKINSTQTLVRNLSNKIKMAIQVVDRISMTINKIRDEELWPQLNELIHGLTRMWKSMLECHRNQCEAIREARILGSIGSRKKSGDSHLSATRELEQELINWTFQFSSWVSAQKGYVRALNDWLLKCLLYEPEETADGPVPFSPSRIGAPPIFVICNQWSQALDRISEKEVVDSMHIFTMSVFQIWEQDRLEMHQKLMVNKDLERKVRNLDKDNQRIQKQIQALERQMVLASGEGKGLSVSENIIYQSDKSSSLQASLLRIFEAMERFTENSVKAYEGLLQRSVEERAAREHGAAS</sequence>
<dbReference type="EMBL" id="JAWXYG010000001">
    <property type="protein sequence ID" value="KAK4284900.1"/>
    <property type="molecule type" value="Genomic_DNA"/>
</dbReference>
<dbReference type="Pfam" id="PF04783">
    <property type="entry name" value="DUF630"/>
    <property type="match status" value="1"/>
</dbReference>
<evidence type="ECO:0008006" key="7">
    <source>
        <dbReference type="Google" id="ProtNLM"/>
    </source>
</evidence>
<dbReference type="Proteomes" id="UP001293593">
    <property type="component" value="Unassembled WGS sequence"/>
</dbReference>
<proteinExistence type="predicted"/>
<evidence type="ECO:0000256" key="2">
    <source>
        <dbReference type="SAM" id="MobiDB-lite"/>
    </source>
</evidence>
<keyword evidence="6" id="KW-1185">Reference proteome</keyword>
<feature type="region of interest" description="Disordered" evidence="2">
    <location>
        <begin position="62"/>
        <end position="147"/>
    </location>
</feature>
<name>A0AAE1TIM2_9FABA</name>
<feature type="domain" description="DUF632" evidence="3">
    <location>
        <begin position="389"/>
        <end position="707"/>
    </location>
</feature>
<dbReference type="AlphaFoldDB" id="A0AAE1TIM2"/>
<feature type="domain" description="DUF630" evidence="4">
    <location>
        <begin position="1"/>
        <end position="59"/>
    </location>
</feature>
<keyword evidence="1" id="KW-0175">Coiled coil</keyword>
<feature type="compositionally biased region" description="Pro residues" evidence="2">
    <location>
        <begin position="230"/>
        <end position="255"/>
    </location>
</feature>
<feature type="coiled-coil region" evidence="1">
    <location>
        <begin position="725"/>
        <end position="759"/>
    </location>
</feature>
<comment type="caution">
    <text evidence="5">The sequence shown here is derived from an EMBL/GenBank/DDBJ whole genome shotgun (WGS) entry which is preliminary data.</text>
</comment>
<protein>
    <recommendedName>
        <fullName evidence="7">Nitrate regulatory gene2 protein-like</fullName>
    </recommendedName>
</protein>
<organism evidence="5 6">
    <name type="scientific">Acacia crassicarpa</name>
    <name type="common">northern wattle</name>
    <dbReference type="NCBI Taxonomy" id="499986"/>
    <lineage>
        <taxon>Eukaryota</taxon>
        <taxon>Viridiplantae</taxon>
        <taxon>Streptophyta</taxon>
        <taxon>Embryophyta</taxon>
        <taxon>Tracheophyta</taxon>
        <taxon>Spermatophyta</taxon>
        <taxon>Magnoliopsida</taxon>
        <taxon>eudicotyledons</taxon>
        <taxon>Gunneridae</taxon>
        <taxon>Pentapetalae</taxon>
        <taxon>rosids</taxon>
        <taxon>fabids</taxon>
        <taxon>Fabales</taxon>
        <taxon>Fabaceae</taxon>
        <taxon>Caesalpinioideae</taxon>
        <taxon>mimosoid clade</taxon>
        <taxon>Acacieae</taxon>
        <taxon>Acacia</taxon>
    </lineage>
</organism>
<dbReference type="InterPro" id="IPR006868">
    <property type="entry name" value="DUF630"/>
</dbReference>
<evidence type="ECO:0000256" key="1">
    <source>
        <dbReference type="SAM" id="Coils"/>
    </source>
</evidence>
<evidence type="ECO:0000259" key="3">
    <source>
        <dbReference type="Pfam" id="PF04782"/>
    </source>
</evidence>
<gene>
    <name evidence="5" type="ORF">QN277_001671</name>
</gene>
<dbReference type="InterPro" id="IPR006867">
    <property type="entry name" value="DUF632"/>
</dbReference>
<dbReference type="Pfam" id="PF04782">
    <property type="entry name" value="DUF632"/>
    <property type="match status" value="1"/>
</dbReference>
<reference evidence="5" key="1">
    <citation type="submission" date="2023-10" db="EMBL/GenBank/DDBJ databases">
        <title>Chromosome-level genome of the transformable northern wattle, Acacia crassicarpa.</title>
        <authorList>
            <person name="Massaro I."/>
            <person name="Sinha N.R."/>
            <person name="Poethig S."/>
            <person name="Leichty A.R."/>
        </authorList>
    </citation>
    <scope>NUCLEOTIDE SEQUENCE</scope>
    <source>
        <strain evidence="5">Acra3RX</strain>
        <tissue evidence="5">Leaf</tissue>
    </source>
</reference>
<dbReference type="PANTHER" id="PTHR21450">
    <property type="entry name" value="PROTEIN ALTERED PHOSPHATE STARVATION RESPONSE 1"/>
    <property type="match status" value="1"/>
</dbReference>
<evidence type="ECO:0000313" key="5">
    <source>
        <dbReference type="EMBL" id="KAK4284900.1"/>
    </source>
</evidence>
<evidence type="ECO:0000259" key="4">
    <source>
        <dbReference type="Pfam" id="PF04783"/>
    </source>
</evidence>
<accession>A0AAE1TIM2</accession>
<dbReference type="PANTHER" id="PTHR21450:SF41">
    <property type="entry name" value="RNA POLYMERASE SUBUNIT BETA, PUTATIVE (DUF630 AND DUF632)-RELATED"/>
    <property type="match status" value="1"/>
</dbReference>